<comment type="caution">
    <text evidence="1">The sequence shown here is derived from an EMBL/GenBank/DDBJ whole genome shotgun (WGS) entry which is preliminary data.</text>
</comment>
<evidence type="ECO:0000313" key="2">
    <source>
        <dbReference type="Proteomes" id="UP000240509"/>
    </source>
</evidence>
<organism evidence="1 2">
    <name type="scientific">Alkalicoccus saliphilus</name>
    <dbReference type="NCBI Taxonomy" id="200989"/>
    <lineage>
        <taxon>Bacteria</taxon>
        <taxon>Bacillati</taxon>
        <taxon>Bacillota</taxon>
        <taxon>Bacilli</taxon>
        <taxon>Bacillales</taxon>
        <taxon>Bacillaceae</taxon>
        <taxon>Alkalicoccus</taxon>
    </lineage>
</organism>
<protein>
    <submittedName>
        <fullName evidence="1">Disulfide oxidoreductase</fullName>
    </submittedName>
</protein>
<dbReference type="OrthoDB" id="2389679at2"/>
<dbReference type="Proteomes" id="UP000240509">
    <property type="component" value="Unassembled WGS sequence"/>
</dbReference>
<dbReference type="EMBL" id="PZJJ01000012">
    <property type="protein sequence ID" value="PTL38922.1"/>
    <property type="molecule type" value="Genomic_DNA"/>
</dbReference>
<reference evidence="1 2" key="1">
    <citation type="submission" date="2018-03" db="EMBL/GenBank/DDBJ databases">
        <title>Alkalicoccus saliphilus sp. nov., isolated from a mineral pool.</title>
        <authorList>
            <person name="Zhao B."/>
        </authorList>
    </citation>
    <scope>NUCLEOTIDE SEQUENCE [LARGE SCALE GENOMIC DNA]</scope>
    <source>
        <strain evidence="1 2">6AG</strain>
    </source>
</reference>
<dbReference type="AlphaFoldDB" id="A0A2T4U698"/>
<gene>
    <name evidence="1" type="ORF">C6Y45_09030</name>
</gene>
<proteinExistence type="predicted"/>
<dbReference type="SUPFAM" id="SSF52833">
    <property type="entry name" value="Thioredoxin-like"/>
    <property type="match status" value="1"/>
</dbReference>
<dbReference type="InterPro" id="IPR038218">
    <property type="entry name" value="YuzD-like_sp"/>
</dbReference>
<dbReference type="InterPro" id="IPR036249">
    <property type="entry name" value="Thioredoxin-like_sf"/>
</dbReference>
<dbReference type="Gene3D" id="3.40.30.30">
    <property type="entry name" value="Hypothetical protein sa0798"/>
    <property type="match status" value="1"/>
</dbReference>
<accession>A0A2T4U698</accession>
<dbReference type="Pfam" id="PF07315">
    <property type="entry name" value="DUF1462"/>
    <property type="match status" value="1"/>
</dbReference>
<name>A0A2T4U698_9BACI</name>
<evidence type="ECO:0000313" key="1">
    <source>
        <dbReference type="EMBL" id="PTL38922.1"/>
    </source>
</evidence>
<dbReference type="InterPro" id="IPR009190">
    <property type="entry name" value="DUF1462"/>
</dbReference>
<sequence>MKKRKDVTAVKITVYGAEQKCASCIHLPSALETKEWLEAAVSRRFPEDKIEFHYCDIEHPETEEERRFSELILDDEYFYPLVVLNGEAVAEGDPRLPALYREIEKSLPVQP</sequence>
<keyword evidence="2" id="KW-1185">Reference proteome</keyword>